<dbReference type="AlphaFoldDB" id="A0A1H2PJP4"/>
<protein>
    <submittedName>
        <fullName evidence="2">Uncharacterized protein</fullName>
    </submittedName>
</protein>
<accession>A0A1H2PJP4</accession>
<dbReference type="EMBL" id="FNLO01000001">
    <property type="protein sequence ID" value="SDV46573.1"/>
    <property type="molecule type" value="Genomic_DNA"/>
</dbReference>
<gene>
    <name evidence="2" type="ORF">SAMN05216551_101447</name>
</gene>
<feature type="transmembrane region" description="Helical" evidence="1">
    <location>
        <begin position="53"/>
        <end position="76"/>
    </location>
</feature>
<keyword evidence="1" id="KW-1133">Transmembrane helix</keyword>
<evidence type="ECO:0000313" key="3">
    <source>
        <dbReference type="Proteomes" id="UP000243719"/>
    </source>
</evidence>
<keyword evidence="1" id="KW-0812">Transmembrane</keyword>
<dbReference type="Proteomes" id="UP000243719">
    <property type="component" value="Unassembled WGS sequence"/>
</dbReference>
<sequence length="79" mass="8149">MSDAAAFLRVTAWTWLGIWVAGSAGLVLTAARLGYDAPVVPTSWAAIVSMRHVVWLLAGLGGFLVLRLAAAVLGAISGN</sequence>
<proteinExistence type="predicted"/>
<organism evidence="2 3">
    <name type="scientific">Chitinasiproducens palmae</name>
    <dbReference type="NCBI Taxonomy" id="1770053"/>
    <lineage>
        <taxon>Bacteria</taxon>
        <taxon>Pseudomonadati</taxon>
        <taxon>Pseudomonadota</taxon>
        <taxon>Betaproteobacteria</taxon>
        <taxon>Burkholderiales</taxon>
        <taxon>Burkholderiaceae</taxon>
        <taxon>Chitinasiproducens</taxon>
    </lineage>
</organism>
<keyword evidence="1" id="KW-0472">Membrane</keyword>
<feature type="transmembrane region" description="Helical" evidence="1">
    <location>
        <begin position="12"/>
        <end position="33"/>
    </location>
</feature>
<keyword evidence="3" id="KW-1185">Reference proteome</keyword>
<name>A0A1H2PJP4_9BURK</name>
<evidence type="ECO:0000313" key="2">
    <source>
        <dbReference type="EMBL" id="SDV46573.1"/>
    </source>
</evidence>
<reference evidence="3" key="1">
    <citation type="submission" date="2016-09" db="EMBL/GenBank/DDBJ databases">
        <authorList>
            <person name="Varghese N."/>
            <person name="Submissions S."/>
        </authorList>
    </citation>
    <scope>NUCLEOTIDE SEQUENCE [LARGE SCALE GENOMIC DNA]</scope>
    <source>
        <strain evidence="3">JS23</strain>
    </source>
</reference>
<evidence type="ECO:0000256" key="1">
    <source>
        <dbReference type="SAM" id="Phobius"/>
    </source>
</evidence>